<reference evidence="2" key="1">
    <citation type="submission" date="2024-07" db="EMBL/GenBank/DDBJ databases">
        <authorList>
            <person name="Yu S.T."/>
        </authorList>
    </citation>
    <scope>NUCLEOTIDE SEQUENCE</scope>
    <source>
        <strain evidence="2">R41</strain>
    </source>
</reference>
<dbReference type="PROSITE" id="PS50943">
    <property type="entry name" value="HTH_CROC1"/>
    <property type="match status" value="1"/>
</dbReference>
<dbReference type="InterPro" id="IPR001387">
    <property type="entry name" value="Cro/C1-type_HTH"/>
</dbReference>
<dbReference type="GO" id="GO:0003677">
    <property type="term" value="F:DNA binding"/>
    <property type="evidence" value="ECO:0007669"/>
    <property type="project" value="InterPro"/>
</dbReference>
<dbReference type="Gene3D" id="1.10.260.40">
    <property type="entry name" value="lambda repressor-like DNA-binding domains"/>
    <property type="match status" value="1"/>
</dbReference>
<sequence length="283" mass="31605">MPPRNQPTARQVRLGTELRRLRDSAGMTAREVAVFLGSTSAQMSQMEAGIAGVSEERLRRLAAHYACADLALVDALVAMATDRTRGWWEEYADVLPPVFRDLAELEHHARFMQVIATAHVPGLLQTEEYARAVLAYRVPELPDGEMEARLTHRMRRKVVLSQEGAVPYEAVVHESVLRTRVADRRVARAQLEELLRESERPNVTVRVIPFDVDGFAGASSMMLYVGGLVTALDTVQRDAPYGSAFLDASAQLLAMRTLFRKVESVSLEPAKSRDFMHHLAKEL</sequence>
<dbReference type="CDD" id="cd00093">
    <property type="entry name" value="HTH_XRE"/>
    <property type="match status" value="1"/>
</dbReference>
<dbReference type="Pfam" id="PF19054">
    <property type="entry name" value="DUF5753"/>
    <property type="match status" value="1"/>
</dbReference>
<dbReference type="InterPro" id="IPR010982">
    <property type="entry name" value="Lambda_DNA-bd_dom_sf"/>
</dbReference>
<accession>A0AB39RG39</accession>
<evidence type="ECO:0000259" key="1">
    <source>
        <dbReference type="PROSITE" id="PS50943"/>
    </source>
</evidence>
<dbReference type="RefSeq" id="WP_369247874.1">
    <property type="nucleotide sequence ID" value="NZ_CP163443.1"/>
</dbReference>
<organism evidence="2">
    <name type="scientific">Streptomyces sp. R41</name>
    <dbReference type="NCBI Taxonomy" id="3238632"/>
    <lineage>
        <taxon>Bacteria</taxon>
        <taxon>Bacillati</taxon>
        <taxon>Actinomycetota</taxon>
        <taxon>Actinomycetes</taxon>
        <taxon>Kitasatosporales</taxon>
        <taxon>Streptomycetaceae</taxon>
        <taxon>Streptomyces</taxon>
    </lineage>
</organism>
<dbReference type="SMART" id="SM00530">
    <property type="entry name" value="HTH_XRE"/>
    <property type="match status" value="1"/>
</dbReference>
<dbReference type="Pfam" id="PF13560">
    <property type="entry name" value="HTH_31"/>
    <property type="match status" value="1"/>
</dbReference>
<evidence type="ECO:0000313" key="2">
    <source>
        <dbReference type="EMBL" id="XDQ54673.1"/>
    </source>
</evidence>
<gene>
    <name evidence="2" type="ORF">AB5J53_24930</name>
</gene>
<proteinExistence type="predicted"/>
<dbReference type="InterPro" id="IPR043917">
    <property type="entry name" value="DUF5753"/>
</dbReference>
<name>A0AB39RG39_9ACTN</name>
<dbReference type="AlphaFoldDB" id="A0AB39RG39"/>
<dbReference type="EMBL" id="CP163443">
    <property type="protein sequence ID" value="XDQ54673.1"/>
    <property type="molecule type" value="Genomic_DNA"/>
</dbReference>
<feature type="domain" description="HTH cro/C1-type" evidence="1">
    <location>
        <begin position="18"/>
        <end position="73"/>
    </location>
</feature>
<protein>
    <submittedName>
        <fullName evidence="2">Helix-turn-helix domain-containing protein</fullName>
    </submittedName>
</protein>
<dbReference type="SUPFAM" id="SSF47413">
    <property type="entry name" value="lambda repressor-like DNA-binding domains"/>
    <property type="match status" value="1"/>
</dbReference>